<dbReference type="Pfam" id="PF00072">
    <property type="entry name" value="Response_reg"/>
    <property type="match status" value="1"/>
</dbReference>
<dbReference type="KEGG" id="obg:Verru16b_02699"/>
<feature type="domain" description="Response regulatory" evidence="3">
    <location>
        <begin position="2"/>
        <end position="120"/>
    </location>
</feature>
<gene>
    <name evidence="4" type="primary">cheY_2</name>
    <name evidence="4" type="ORF">Verru16b_02699</name>
</gene>
<keyword evidence="1 2" id="KW-0597">Phosphoprotein</keyword>
<dbReference type="OrthoDB" id="195863at2"/>
<dbReference type="RefSeq" id="WP_069962742.1">
    <property type="nucleotide sequence ID" value="NZ_CP016094.1"/>
</dbReference>
<evidence type="ECO:0000313" key="5">
    <source>
        <dbReference type="Proteomes" id="UP000095228"/>
    </source>
</evidence>
<accession>A0A1D8AXJ6</accession>
<evidence type="ECO:0000256" key="1">
    <source>
        <dbReference type="ARBA" id="ARBA00022553"/>
    </source>
</evidence>
<dbReference type="PROSITE" id="PS50110">
    <property type="entry name" value="RESPONSE_REGULATORY"/>
    <property type="match status" value="1"/>
</dbReference>
<dbReference type="InterPro" id="IPR050595">
    <property type="entry name" value="Bact_response_regulator"/>
</dbReference>
<dbReference type="STRING" id="1838286.Verru16b_02699"/>
<dbReference type="EMBL" id="CP016094">
    <property type="protein sequence ID" value="AOS45615.1"/>
    <property type="molecule type" value="Genomic_DNA"/>
</dbReference>
<dbReference type="GO" id="GO:0000160">
    <property type="term" value="P:phosphorelay signal transduction system"/>
    <property type="evidence" value="ECO:0007669"/>
    <property type="project" value="InterPro"/>
</dbReference>
<dbReference type="Gene3D" id="3.40.50.2300">
    <property type="match status" value="1"/>
</dbReference>
<evidence type="ECO:0000256" key="2">
    <source>
        <dbReference type="PROSITE-ProRule" id="PRU00169"/>
    </source>
</evidence>
<evidence type="ECO:0000313" key="4">
    <source>
        <dbReference type="EMBL" id="AOS45615.1"/>
    </source>
</evidence>
<dbReference type="PANTHER" id="PTHR44591">
    <property type="entry name" value="STRESS RESPONSE REGULATOR PROTEIN 1"/>
    <property type="match status" value="1"/>
</dbReference>
<proteinExistence type="predicted"/>
<dbReference type="InterPro" id="IPR001789">
    <property type="entry name" value="Sig_transdc_resp-reg_receiver"/>
</dbReference>
<dbReference type="SMART" id="SM00448">
    <property type="entry name" value="REC"/>
    <property type="match status" value="1"/>
</dbReference>
<organism evidence="4 5">
    <name type="scientific">Lacunisphaera limnophila</name>
    <dbReference type="NCBI Taxonomy" id="1838286"/>
    <lineage>
        <taxon>Bacteria</taxon>
        <taxon>Pseudomonadati</taxon>
        <taxon>Verrucomicrobiota</taxon>
        <taxon>Opitutia</taxon>
        <taxon>Opitutales</taxon>
        <taxon>Opitutaceae</taxon>
        <taxon>Lacunisphaera</taxon>
    </lineage>
</organism>
<dbReference type="SUPFAM" id="SSF52172">
    <property type="entry name" value="CheY-like"/>
    <property type="match status" value="1"/>
</dbReference>
<dbReference type="Proteomes" id="UP000095228">
    <property type="component" value="Chromosome"/>
</dbReference>
<sequence>MRLLIVDDSKTMRSLLCSYAQDIQGETVEAADGLEALARLEEQVTPFDAALLDWDMPRMNGLELLKAIRTEPRYDGMKIMMVTANSTQDGVIEALSAGADDYLMKPLDGEMFADKLRLLGLVL</sequence>
<reference evidence="4 5" key="1">
    <citation type="submission" date="2016-06" db="EMBL/GenBank/DDBJ databases">
        <title>Three novel species with peptidoglycan cell walls form the new genus Lacunisphaera gen. nov. in the family Opitutaceae of the verrucomicrobial subdivision 4.</title>
        <authorList>
            <person name="Rast P."/>
            <person name="Gloeckner I."/>
            <person name="Jogler M."/>
            <person name="Boedeker C."/>
            <person name="Jeske O."/>
            <person name="Wiegand S."/>
            <person name="Reinhardt R."/>
            <person name="Schumann P."/>
            <person name="Rohde M."/>
            <person name="Spring S."/>
            <person name="Gloeckner F.O."/>
            <person name="Jogler C."/>
        </authorList>
    </citation>
    <scope>NUCLEOTIDE SEQUENCE [LARGE SCALE GENOMIC DNA]</scope>
    <source>
        <strain evidence="4 5">IG16b</strain>
    </source>
</reference>
<protein>
    <submittedName>
        <fullName evidence="4">Chemotaxis protein CheY</fullName>
    </submittedName>
</protein>
<dbReference type="AlphaFoldDB" id="A0A1D8AXJ6"/>
<feature type="modified residue" description="4-aspartylphosphate" evidence="2">
    <location>
        <position position="53"/>
    </location>
</feature>
<name>A0A1D8AXJ6_9BACT</name>
<evidence type="ECO:0000259" key="3">
    <source>
        <dbReference type="PROSITE" id="PS50110"/>
    </source>
</evidence>
<keyword evidence="5" id="KW-1185">Reference proteome</keyword>
<dbReference type="PANTHER" id="PTHR44591:SF25">
    <property type="entry name" value="CHEMOTAXIS TWO-COMPONENT RESPONSE REGULATOR"/>
    <property type="match status" value="1"/>
</dbReference>
<dbReference type="InterPro" id="IPR011006">
    <property type="entry name" value="CheY-like_superfamily"/>
</dbReference>